<evidence type="ECO:0000256" key="4">
    <source>
        <dbReference type="ARBA" id="ARBA00022771"/>
    </source>
</evidence>
<keyword evidence="18" id="KW-1185">Reference proteome</keyword>
<dbReference type="EnsemblMetazoa" id="XM_011667280">
    <property type="protein sequence ID" value="XP_011665582"/>
    <property type="gene ID" value="LOC579199"/>
</dbReference>
<feature type="site" description="Transition state stabilizer" evidence="11">
    <location>
        <position position="215"/>
    </location>
</feature>
<dbReference type="GO" id="GO:0003906">
    <property type="term" value="F:DNA-(apurinic or apyrimidinic site) endonuclease activity"/>
    <property type="evidence" value="ECO:0000318"/>
    <property type="project" value="GO_Central"/>
</dbReference>
<dbReference type="GO" id="GO:0005634">
    <property type="term" value="C:nucleus"/>
    <property type="evidence" value="ECO:0000318"/>
    <property type="project" value="GO_Central"/>
</dbReference>
<feature type="compositionally biased region" description="Basic and acidic residues" evidence="14">
    <location>
        <begin position="426"/>
        <end position="435"/>
    </location>
</feature>
<feature type="binding site" evidence="10">
    <location>
        <position position="32"/>
    </location>
    <ligand>
        <name>Mg(2+)</name>
        <dbReference type="ChEBI" id="CHEBI:18420"/>
        <label>1</label>
    </ligand>
</feature>
<keyword evidence="3 10" id="KW-0479">Metal-binding</keyword>
<evidence type="ECO:0000259" key="16">
    <source>
        <dbReference type="PROSITE" id="PS51999"/>
    </source>
</evidence>
<comment type="cofactor">
    <cofactor evidence="10 13">
        <name>Mg(2+)</name>
        <dbReference type="ChEBI" id="CHEBI:18420"/>
    </cofactor>
    <cofactor evidence="10 13">
        <name>Mn(2+)</name>
        <dbReference type="ChEBI" id="CHEBI:29035"/>
    </cofactor>
    <text evidence="10 13">Probably binds two magnesium or manganese ions per subunit.</text>
</comment>
<dbReference type="KEGG" id="spu:579199"/>
<feature type="binding site" evidence="10">
    <location>
        <position position="360"/>
    </location>
    <ligand>
        <name>Mg(2+)</name>
        <dbReference type="ChEBI" id="CHEBI:18420"/>
        <label>1</label>
    </ligand>
</feature>
<feature type="compositionally biased region" description="Polar residues" evidence="14">
    <location>
        <begin position="479"/>
        <end position="496"/>
    </location>
</feature>
<dbReference type="GO" id="GO:0003677">
    <property type="term" value="F:DNA binding"/>
    <property type="evidence" value="ECO:0007669"/>
    <property type="project" value="InterPro"/>
</dbReference>
<evidence type="ECO:0000256" key="2">
    <source>
        <dbReference type="ARBA" id="ARBA00007092"/>
    </source>
</evidence>
<evidence type="ECO:0000313" key="17">
    <source>
        <dbReference type="EnsemblMetazoa" id="XP_011665582"/>
    </source>
</evidence>
<evidence type="ECO:0000256" key="5">
    <source>
        <dbReference type="ARBA" id="ARBA00022801"/>
    </source>
</evidence>
<dbReference type="InterPro" id="IPR005135">
    <property type="entry name" value="Endo/exonuclease/phosphatase"/>
</dbReference>
<comment type="similarity">
    <text evidence="2 13">Belongs to the DNA repair enzymes AP/ExoA family.</text>
</comment>
<dbReference type="InterPro" id="IPR010666">
    <property type="entry name" value="Znf_GRF"/>
</dbReference>
<keyword evidence="5" id="KW-0378">Hydrolase</keyword>
<keyword evidence="10" id="KW-0464">Manganese</keyword>
<evidence type="ECO:0000256" key="1">
    <source>
        <dbReference type="ARBA" id="ARBA00000493"/>
    </source>
</evidence>
<feature type="chain" id="PRO_5029635293" description="DNA-(apurinic or apyrimidinic site) endonuclease" evidence="15">
    <location>
        <begin position="17"/>
        <end position="624"/>
    </location>
</feature>
<organism evidence="17 18">
    <name type="scientific">Strongylocentrotus purpuratus</name>
    <name type="common">Purple sea urchin</name>
    <dbReference type="NCBI Taxonomy" id="7668"/>
    <lineage>
        <taxon>Eukaryota</taxon>
        <taxon>Metazoa</taxon>
        <taxon>Echinodermata</taxon>
        <taxon>Eleutherozoa</taxon>
        <taxon>Echinozoa</taxon>
        <taxon>Echinoidea</taxon>
        <taxon>Euechinoidea</taxon>
        <taxon>Echinacea</taxon>
        <taxon>Camarodonta</taxon>
        <taxon>Echinidea</taxon>
        <taxon>Strongylocentrotidae</taxon>
        <taxon>Strongylocentrotus</taxon>
    </lineage>
</organism>
<keyword evidence="6" id="KW-0862">Zinc</keyword>
<dbReference type="PROSITE" id="PS51999">
    <property type="entry name" value="ZF_GRF"/>
    <property type="match status" value="1"/>
</dbReference>
<feature type="signal peptide" evidence="15">
    <location>
        <begin position="1"/>
        <end position="16"/>
    </location>
</feature>
<dbReference type="GO" id="GO:0008270">
    <property type="term" value="F:zinc ion binding"/>
    <property type="evidence" value="ECO:0007669"/>
    <property type="project" value="UniProtKB-KW"/>
</dbReference>
<dbReference type="NCBIfam" id="TIGR00633">
    <property type="entry name" value="xth"/>
    <property type="match status" value="1"/>
</dbReference>
<feature type="region of interest" description="Disordered" evidence="14">
    <location>
        <begin position="470"/>
        <end position="507"/>
    </location>
</feature>
<dbReference type="RefSeq" id="XP_011665582.1">
    <property type="nucleotide sequence ID" value="XM_011667280.2"/>
</dbReference>
<feature type="active site" description="Proton donor/acceptor" evidence="9">
    <location>
        <position position="213"/>
    </location>
</feature>
<evidence type="ECO:0000256" key="8">
    <source>
        <dbReference type="ARBA" id="ARBA00023242"/>
    </source>
</evidence>
<dbReference type="InterPro" id="IPR020847">
    <property type="entry name" value="AP_endonuclease_F1_BS"/>
</dbReference>
<dbReference type="GO" id="GO:0008311">
    <property type="term" value="F:double-stranded DNA 3'-5' DNA exonuclease activity"/>
    <property type="evidence" value="ECO:0000318"/>
    <property type="project" value="GO_Central"/>
</dbReference>
<comment type="catalytic activity">
    <reaction evidence="1">
        <text>Exonucleolytic cleavage in the 3'- to 5'-direction to yield nucleoside 5'-phosphates.</text>
        <dbReference type="EC" id="3.1.11.2"/>
    </reaction>
</comment>
<sequence>MCLTLAWHVVLSRSLSIHIPCSLTKMKVLTWNINGLRACKVPLKELFANLDADIICLQETKITRDQLDNDLVNVDDYNAYFSFSKKRSGYSGVATYCKNSTTPVIAEEGLTGLLSHGTKQSLIGCYGDQSAYSPEELLSIDAEGRTIITQHQYRYKGKKDGALGDLVIINVYCPRAGDDNPERKSFKMRFYNLLQLRAEAMLQAGKSVVIVGDVNASHRRIDHCDPSGNWGKFESHPSRKWLDGFLKDCSCPETAETSPSSQDDLQKSPQEEQELSDEERHVHDDSNIDVEDIPSKDNLFVDSFRYFHPKRENAFTCWSTLTGARQTNYGTRIDYIIVNERLCVDELTECDIMPEFEGSDHCPVKATLLGGCSPAEQLHPMCAKLMPEVAGKQQKLSNFFQKVSPSKKFEMHEKAMSGENKQGGRSRLDIGKREGQSLVGKPGKRAKTDGKVTKTGNIASFFKKKADAKLRSQTDLEIHQSSSSSYNTRLMPNSQRSDGDIDNGSDFQNRLKDIPVDSGISGSDDAVSDASQIVKETSQELFEDKPKAKQQLASAWKNLFKGPPPSPMCKGHQEPCLLRTVKKAGPNLGKQFFVCKRPEGHKNNPEARCNHFEWVSKKLNLKSV</sequence>
<dbReference type="OrthoDB" id="391817at2759"/>
<dbReference type="OMA" id="SFWICPR"/>
<feature type="region of interest" description="Disordered" evidence="14">
    <location>
        <begin position="252"/>
        <end position="290"/>
    </location>
</feature>
<keyword evidence="7 10" id="KW-0460">Magnesium</keyword>
<protein>
    <recommendedName>
        <fullName evidence="13">DNA-(apurinic or apyrimidinic site) endonuclease</fullName>
        <ecNumber evidence="13">3.1.-.-</ecNumber>
    </recommendedName>
</protein>
<keyword evidence="4 12" id="KW-0863">Zinc-finger</keyword>
<evidence type="ECO:0000256" key="6">
    <source>
        <dbReference type="ARBA" id="ARBA00022833"/>
    </source>
</evidence>
<evidence type="ECO:0000256" key="7">
    <source>
        <dbReference type="ARBA" id="ARBA00022842"/>
    </source>
</evidence>
<feature type="domain" description="GRF-type" evidence="16">
    <location>
        <begin position="569"/>
        <end position="618"/>
    </location>
</feature>
<proteinExistence type="inferred from homology"/>
<dbReference type="InterPro" id="IPR036691">
    <property type="entry name" value="Endo/exonu/phosph_ase_sf"/>
</dbReference>
<evidence type="ECO:0000256" key="13">
    <source>
        <dbReference type="RuleBase" id="RU362131"/>
    </source>
</evidence>
<evidence type="ECO:0000256" key="11">
    <source>
        <dbReference type="PIRSR" id="PIRSR604808-3"/>
    </source>
</evidence>
<dbReference type="Pfam" id="PF03372">
    <property type="entry name" value="Exo_endo_phos"/>
    <property type="match status" value="1"/>
</dbReference>
<dbReference type="GO" id="GO:0008081">
    <property type="term" value="F:phosphoric diester hydrolase activity"/>
    <property type="evidence" value="ECO:0000318"/>
    <property type="project" value="GO_Central"/>
</dbReference>
<feature type="active site" evidence="9">
    <location>
        <position position="172"/>
    </location>
</feature>
<evidence type="ECO:0000256" key="14">
    <source>
        <dbReference type="SAM" id="MobiDB-lite"/>
    </source>
</evidence>
<feature type="binding site" evidence="10">
    <location>
        <position position="361"/>
    </location>
    <ligand>
        <name>Mg(2+)</name>
        <dbReference type="ChEBI" id="CHEBI:18420"/>
        <label>1</label>
    </ligand>
</feature>
<evidence type="ECO:0000256" key="12">
    <source>
        <dbReference type="PROSITE-ProRule" id="PRU01343"/>
    </source>
</evidence>
<dbReference type="GO" id="GO:0006284">
    <property type="term" value="P:base-excision repair"/>
    <property type="evidence" value="ECO:0000318"/>
    <property type="project" value="GO_Central"/>
</dbReference>
<reference evidence="18" key="1">
    <citation type="submission" date="2015-02" db="EMBL/GenBank/DDBJ databases">
        <title>Genome sequencing for Strongylocentrotus purpuratus.</title>
        <authorList>
            <person name="Murali S."/>
            <person name="Liu Y."/>
            <person name="Vee V."/>
            <person name="English A."/>
            <person name="Wang M."/>
            <person name="Skinner E."/>
            <person name="Han Y."/>
            <person name="Muzny D.M."/>
            <person name="Worley K.C."/>
            <person name="Gibbs R.A."/>
        </authorList>
    </citation>
    <scope>NUCLEOTIDE SEQUENCE</scope>
</reference>
<feature type="binding site" evidence="10">
    <location>
        <position position="215"/>
    </location>
    <ligand>
        <name>Mg(2+)</name>
        <dbReference type="ChEBI" id="CHEBI:18420"/>
        <label>1</label>
    </ligand>
</feature>
<feature type="active site" description="Proton acceptor" evidence="9">
    <location>
        <position position="361"/>
    </location>
</feature>
<dbReference type="Proteomes" id="UP000007110">
    <property type="component" value="Unassembled WGS sequence"/>
</dbReference>
<dbReference type="EC" id="3.1.-.-" evidence="13"/>
<keyword evidence="13" id="KW-0234">DNA repair</keyword>
<dbReference type="InterPro" id="IPR004808">
    <property type="entry name" value="AP_endonuc_1"/>
</dbReference>
<accession>A0A7M7LVS1</accession>
<dbReference type="CTD" id="27301"/>
<dbReference type="PANTHER" id="PTHR22748:SF4">
    <property type="entry name" value="DNA-(APURINIC OR APYRIMIDINIC SITE) ENDONUCLEASE 2"/>
    <property type="match status" value="1"/>
</dbReference>
<dbReference type="SUPFAM" id="SSF56219">
    <property type="entry name" value="DNase I-like"/>
    <property type="match status" value="1"/>
</dbReference>
<keyword evidence="13" id="KW-0227">DNA damage</keyword>
<dbReference type="PROSITE" id="PS00726">
    <property type="entry name" value="AP_NUCLEASE_F1_1"/>
    <property type="match status" value="1"/>
</dbReference>
<feature type="binding site" evidence="10">
    <location>
        <position position="59"/>
    </location>
    <ligand>
        <name>Mg(2+)</name>
        <dbReference type="ChEBI" id="CHEBI:18420"/>
        <label>1</label>
    </ligand>
</feature>
<evidence type="ECO:0000256" key="15">
    <source>
        <dbReference type="SAM" id="SignalP"/>
    </source>
</evidence>
<evidence type="ECO:0000256" key="10">
    <source>
        <dbReference type="PIRSR" id="PIRSR604808-2"/>
    </source>
</evidence>
<dbReference type="AlphaFoldDB" id="A0A7M7LVS1"/>
<dbReference type="PANTHER" id="PTHR22748">
    <property type="entry name" value="AP ENDONUCLEASE"/>
    <property type="match status" value="1"/>
</dbReference>
<dbReference type="PROSITE" id="PS51435">
    <property type="entry name" value="AP_NUCLEASE_F1_4"/>
    <property type="match status" value="1"/>
</dbReference>
<keyword evidence="15" id="KW-0732">Signal</keyword>
<dbReference type="CDD" id="cd09088">
    <property type="entry name" value="Ape2-like_AP-endo"/>
    <property type="match status" value="1"/>
</dbReference>
<feature type="binding site" evidence="10">
    <location>
        <position position="213"/>
    </location>
    <ligand>
        <name>Mg(2+)</name>
        <dbReference type="ChEBI" id="CHEBI:18420"/>
        <label>1</label>
    </ligand>
</feature>
<evidence type="ECO:0000256" key="3">
    <source>
        <dbReference type="ARBA" id="ARBA00022723"/>
    </source>
</evidence>
<name>A0A7M7LVS1_STRPU</name>
<dbReference type="GeneID" id="579199"/>
<dbReference type="InParanoid" id="A0A7M7LVS1"/>
<keyword evidence="8" id="KW-0539">Nucleus</keyword>
<feature type="site" description="Important for catalytic activity" evidence="11">
    <location>
        <position position="334"/>
    </location>
</feature>
<dbReference type="Gene3D" id="3.60.10.10">
    <property type="entry name" value="Endonuclease/exonuclease/phosphatase"/>
    <property type="match status" value="1"/>
</dbReference>
<evidence type="ECO:0000256" key="9">
    <source>
        <dbReference type="PIRSR" id="PIRSR604808-1"/>
    </source>
</evidence>
<dbReference type="Pfam" id="PF06839">
    <property type="entry name" value="Zn_ribbon_GRF"/>
    <property type="match status" value="1"/>
</dbReference>
<evidence type="ECO:0000313" key="18">
    <source>
        <dbReference type="Proteomes" id="UP000007110"/>
    </source>
</evidence>
<feature type="site" description="Interaction with DNA substrate" evidence="11">
    <location>
        <position position="361"/>
    </location>
</feature>
<reference evidence="17" key="2">
    <citation type="submission" date="2021-01" db="UniProtKB">
        <authorList>
            <consortium name="EnsemblMetazoa"/>
        </authorList>
    </citation>
    <scope>IDENTIFICATION</scope>
</reference>
<feature type="region of interest" description="Disordered" evidence="14">
    <location>
        <begin position="415"/>
        <end position="451"/>
    </location>
</feature>